<dbReference type="OrthoDB" id="5297955at2"/>
<keyword evidence="2" id="KW-0812">Transmembrane</keyword>
<organism evidence="5 6">
    <name type="scientific">Formivibrio citricus</name>
    <dbReference type="NCBI Taxonomy" id="83765"/>
    <lineage>
        <taxon>Bacteria</taxon>
        <taxon>Pseudomonadati</taxon>
        <taxon>Pseudomonadota</taxon>
        <taxon>Betaproteobacteria</taxon>
        <taxon>Neisseriales</taxon>
        <taxon>Chitinibacteraceae</taxon>
        <taxon>Formivibrio</taxon>
    </lineage>
</organism>
<dbReference type="AlphaFoldDB" id="A0A1I5BJH4"/>
<keyword evidence="6" id="KW-1185">Reference proteome</keyword>
<dbReference type="STRING" id="83765.SAMN05660284_02178"/>
<feature type="transmembrane region" description="Helical" evidence="2">
    <location>
        <begin position="114"/>
        <end position="134"/>
    </location>
</feature>
<dbReference type="SMART" id="SM00978">
    <property type="entry name" value="Tim44"/>
    <property type="match status" value="1"/>
</dbReference>
<feature type="domain" description="Tim44-like" evidence="4">
    <location>
        <begin position="174"/>
        <end position="302"/>
    </location>
</feature>
<keyword evidence="3" id="KW-0732">Signal</keyword>
<feature type="region of interest" description="Disordered" evidence="1">
    <location>
        <begin position="27"/>
        <end position="75"/>
    </location>
</feature>
<evidence type="ECO:0000256" key="1">
    <source>
        <dbReference type="SAM" id="MobiDB-lite"/>
    </source>
</evidence>
<sequence>MSKSGRSLMIALLSVSIFAAGPVEAARLGGGKSTGMKRSVTTQSAPQRQAQQTPPQQQTAPQTAQPQQSGPGWGGVAAGVAAGAATGYLVSKAMEPNGVAASQPAVAPQQRSSGIPWGTILLLGGIGLLGAMWLSRRNAARSAPVPAGMASSPAGLQQQDSQKVYRVGEGMTTAAPAAMQSGRLPDGTETAAFLRQARATFQHVQSLNSPDQLEEVRKYLTPGLFDDLKSEIAANREVAEFHNLQADLLDASNEDGRLVASVRFSGQVSESLNSPAVPFAEVWHFVRPSDNDPRWLLAGIEQL</sequence>
<dbReference type="PANTHER" id="PTHR41542">
    <property type="entry name" value="BLL5807 PROTEIN"/>
    <property type="match status" value="1"/>
</dbReference>
<feature type="compositionally biased region" description="Low complexity" evidence="1">
    <location>
        <begin position="41"/>
        <end position="70"/>
    </location>
</feature>
<accession>A0A1I5BJH4</accession>
<proteinExistence type="predicted"/>
<evidence type="ECO:0000313" key="6">
    <source>
        <dbReference type="Proteomes" id="UP000242869"/>
    </source>
</evidence>
<evidence type="ECO:0000259" key="4">
    <source>
        <dbReference type="SMART" id="SM00978"/>
    </source>
</evidence>
<evidence type="ECO:0000313" key="5">
    <source>
        <dbReference type="EMBL" id="SFN74739.1"/>
    </source>
</evidence>
<dbReference type="PANTHER" id="PTHR41542:SF1">
    <property type="entry name" value="BLL5807 PROTEIN"/>
    <property type="match status" value="1"/>
</dbReference>
<keyword evidence="2" id="KW-0472">Membrane</keyword>
<gene>
    <name evidence="5" type="ORF">SAMN05660284_02178</name>
</gene>
<keyword evidence="2" id="KW-1133">Transmembrane helix</keyword>
<dbReference type="Pfam" id="PF04280">
    <property type="entry name" value="Tim44"/>
    <property type="match status" value="1"/>
</dbReference>
<dbReference type="EMBL" id="FOVE01000016">
    <property type="protein sequence ID" value="SFN74739.1"/>
    <property type="molecule type" value="Genomic_DNA"/>
</dbReference>
<dbReference type="InterPro" id="IPR007379">
    <property type="entry name" value="Tim44-like_dom"/>
</dbReference>
<reference evidence="6" key="1">
    <citation type="submission" date="2016-10" db="EMBL/GenBank/DDBJ databases">
        <authorList>
            <person name="Varghese N."/>
            <person name="Submissions S."/>
        </authorList>
    </citation>
    <scope>NUCLEOTIDE SEQUENCE [LARGE SCALE GENOMIC DNA]</scope>
    <source>
        <strain evidence="6">DSM 6150</strain>
    </source>
</reference>
<dbReference type="RefSeq" id="WP_091196085.1">
    <property type="nucleotide sequence ID" value="NZ_FOVE01000016.1"/>
</dbReference>
<evidence type="ECO:0000256" key="3">
    <source>
        <dbReference type="SAM" id="SignalP"/>
    </source>
</evidence>
<feature type="chain" id="PRO_5017246034" evidence="3">
    <location>
        <begin position="26"/>
        <end position="303"/>
    </location>
</feature>
<name>A0A1I5BJH4_9NEIS</name>
<evidence type="ECO:0000256" key="2">
    <source>
        <dbReference type="SAM" id="Phobius"/>
    </source>
</evidence>
<feature type="signal peptide" evidence="3">
    <location>
        <begin position="1"/>
        <end position="25"/>
    </location>
</feature>
<protein>
    <submittedName>
        <fullName evidence="5">Predicted lipid-binding transport protein, Tim44 family</fullName>
    </submittedName>
</protein>
<dbReference type="SUPFAM" id="SSF54427">
    <property type="entry name" value="NTF2-like"/>
    <property type="match status" value="1"/>
</dbReference>
<dbReference type="InterPro" id="IPR032710">
    <property type="entry name" value="NTF2-like_dom_sf"/>
</dbReference>
<dbReference type="Proteomes" id="UP000242869">
    <property type="component" value="Unassembled WGS sequence"/>
</dbReference>